<dbReference type="Proteomes" id="UP000308230">
    <property type="component" value="Unassembled WGS sequence"/>
</dbReference>
<gene>
    <name evidence="1" type="ORF">FCL54_05615</name>
</gene>
<dbReference type="AlphaFoldDB" id="A0A5R9FBU5"/>
<keyword evidence="2" id="KW-1185">Reference proteome</keyword>
<evidence type="ECO:0000313" key="1">
    <source>
        <dbReference type="EMBL" id="TLS38024.1"/>
    </source>
</evidence>
<reference evidence="1 2" key="1">
    <citation type="submission" date="2019-04" db="EMBL/GenBank/DDBJ databases">
        <title>Bacillus caeni sp. nov., a bacterium isolated from mangrove sediment.</title>
        <authorList>
            <person name="Huang H."/>
            <person name="Mo K."/>
            <person name="Hu Y."/>
        </authorList>
    </citation>
    <scope>NUCLEOTIDE SEQUENCE [LARGE SCALE GENOMIC DNA]</scope>
    <source>
        <strain evidence="1 2">HB172195</strain>
    </source>
</reference>
<sequence length="91" mass="10765">MEYECPLCNGLKNIEVHCPECHRLMADMGRIHDYYDDYSPYEPIEEIKLADGFPDNTKTHQCPHLFICVECDTKEVRLISEWSEEEALRKE</sequence>
<accession>A0A5R9FBU5</accession>
<dbReference type="OrthoDB" id="1683552at2"/>
<evidence type="ECO:0000313" key="2">
    <source>
        <dbReference type="Proteomes" id="UP000308230"/>
    </source>
</evidence>
<comment type="caution">
    <text evidence="1">The sequence shown here is derived from an EMBL/GenBank/DDBJ whole genome shotgun (WGS) entry which is preliminary data.</text>
</comment>
<dbReference type="RefSeq" id="WP_138124082.1">
    <property type="nucleotide sequence ID" value="NZ_SWLG01000004.1"/>
</dbReference>
<name>A0A5R9FBU5_9BACL</name>
<organism evidence="1 2">
    <name type="scientific">Exobacillus caeni</name>
    <dbReference type="NCBI Taxonomy" id="2574798"/>
    <lineage>
        <taxon>Bacteria</taxon>
        <taxon>Bacillati</taxon>
        <taxon>Bacillota</taxon>
        <taxon>Bacilli</taxon>
        <taxon>Bacillales</taxon>
        <taxon>Guptibacillaceae</taxon>
        <taxon>Exobacillus</taxon>
    </lineage>
</organism>
<dbReference type="EMBL" id="SWLG01000004">
    <property type="protein sequence ID" value="TLS38024.1"/>
    <property type="molecule type" value="Genomic_DNA"/>
</dbReference>
<proteinExistence type="predicted"/>
<protein>
    <submittedName>
        <fullName evidence="1">Uncharacterized protein</fullName>
    </submittedName>
</protein>